<keyword evidence="3" id="KW-0808">Transferase</keyword>
<dbReference type="PANTHER" id="PTHR11138">
    <property type="entry name" value="METHIONYL-TRNA FORMYLTRANSFERASE"/>
    <property type="match status" value="1"/>
</dbReference>
<proteinExistence type="predicted"/>
<protein>
    <submittedName>
        <fullName evidence="3">Similar to methionyl-tRNA formyltransferase</fullName>
        <ecNumber evidence="3">2.1.2.9</ecNumber>
    </submittedName>
</protein>
<dbReference type="CDD" id="cd08369">
    <property type="entry name" value="FMT_core"/>
    <property type="match status" value="1"/>
</dbReference>
<dbReference type="Gene3D" id="3.40.50.12230">
    <property type="match status" value="1"/>
</dbReference>
<sequence>MIKKKIVVFGCQQIGVDFIDFLLTREDIEISLVVTYELPMDKTYGYKSVLEEATKRGLKVINPNRITESLIQEIKEINPYVIFSIYYRKIFHRELLKIPEIGCINIHPSLLPEYRGPVPTAWALMNGEKFFGITIHHMDEGTDTGDILVQEQYEIFDNETGYELYTRTMKLGAEMLKRNFYKILNKEIKPYKQSGIGSYYGKKLGKYTIDWQDKAEYIRNMIRVHAKPYNPAEALLLNRYVIINKATIIRDEKYVLQGAGKIVDILEDKKLIVSCVDGFLRLNEYEIFPKLTEIEEEIYLKIGNKFD</sequence>
<name>Q1PVV8_KUEST</name>
<feature type="domain" description="Formyl transferase N-terminal" evidence="1">
    <location>
        <begin position="65"/>
        <end position="176"/>
    </location>
</feature>
<dbReference type="InterPro" id="IPR036477">
    <property type="entry name" value="Formyl_transf_N_sf"/>
</dbReference>
<reference evidence="3" key="1">
    <citation type="journal article" date="2006" name="Nature">
        <title>Deciphering the evolution and metabolism of an anammox bacterium from a community genome.</title>
        <authorList>
            <person name="Strous M."/>
            <person name="Pelletier E."/>
            <person name="Mangenot S."/>
            <person name="Rattei T."/>
            <person name="Lehner A."/>
            <person name="Taylor M.W."/>
            <person name="Horn M."/>
            <person name="Daims H."/>
            <person name="Bartol-Mavel D."/>
            <person name="Wincker P."/>
            <person name="Barbe V."/>
            <person name="Fonknechten N."/>
            <person name="Vallenet D."/>
            <person name="Segurens B."/>
            <person name="Schenowitz-Truong C."/>
            <person name="Medigue C."/>
            <person name="Collingro A."/>
            <person name="Snel B."/>
            <person name="Dutilh B.E."/>
            <person name="OpDenCamp H.J.M."/>
            <person name="vanDerDrift C."/>
            <person name="Cirpus I."/>
            <person name="vanDePas-Schoonen K.T."/>
            <person name="Harhangi H.R."/>
            <person name="vanNiftrik L."/>
            <person name="Schmid M."/>
            <person name="Keltjens J."/>
            <person name="vanDeVossenberg J."/>
            <person name="Kartal B."/>
            <person name="Meier H."/>
            <person name="Frishman D."/>
            <person name="Huynen M.A."/>
            <person name="Mewes H."/>
            <person name="Weissenbach J."/>
            <person name="Jetten M.S.M."/>
            <person name="Wagner M."/>
            <person name="LePaslier D."/>
        </authorList>
    </citation>
    <scope>NUCLEOTIDE SEQUENCE</scope>
</reference>
<dbReference type="Pfam" id="PF02911">
    <property type="entry name" value="Formyl_trans_C"/>
    <property type="match status" value="1"/>
</dbReference>
<dbReference type="InterPro" id="IPR011034">
    <property type="entry name" value="Formyl_transferase-like_C_sf"/>
</dbReference>
<organism evidence="3">
    <name type="scientific">Kuenenia stuttgartiensis</name>
    <dbReference type="NCBI Taxonomy" id="174633"/>
    <lineage>
        <taxon>Bacteria</taxon>
        <taxon>Pseudomonadati</taxon>
        <taxon>Planctomycetota</taxon>
        <taxon>Candidatus Brocadiia</taxon>
        <taxon>Candidatus Brocadiales</taxon>
        <taxon>Candidatus Brocadiaceae</taxon>
        <taxon>Candidatus Kuenenia</taxon>
    </lineage>
</organism>
<dbReference type="PANTHER" id="PTHR11138:SF5">
    <property type="entry name" value="METHIONYL-TRNA FORMYLTRANSFERASE, MITOCHONDRIAL"/>
    <property type="match status" value="1"/>
</dbReference>
<dbReference type="EC" id="2.1.2.9" evidence="3"/>
<reference evidence="3" key="2">
    <citation type="submission" date="2006-01" db="EMBL/GenBank/DDBJ databases">
        <authorList>
            <person name="Genoscope"/>
        </authorList>
    </citation>
    <scope>NUCLEOTIDE SEQUENCE</scope>
</reference>
<dbReference type="AlphaFoldDB" id="Q1PVV8"/>
<evidence type="ECO:0000313" key="3">
    <source>
        <dbReference type="EMBL" id="CAJ71368.1"/>
    </source>
</evidence>
<evidence type="ECO:0000259" key="2">
    <source>
        <dbReference type="Pfam" id="PF02911"/>
    </source>
</evidence>
<dbReference type="SUPFAM" id="SSF50486">
    <property type="entry name" value="FMT C-terminal domain-like"/>
    <property type="match status" value="1"/>
</dbReference>
<dbReference type="InterPro" id="IPR005793">
    <property type="entry name" value="Formyl_trans_C"/>
</dbReference>
<gene>
    <name evidence="3" type="primary">fmt</name>
    <name evidence="3" type="ORF">kustc0623</name>
</gene>
<dbReference type="GO" id="GO:0005829">
    <property type="term" value="C:cytosol"/>
    <property type="evidence" value="ECO:0007669"/>
    <property type="project" value="TreeGrafter"/>
</dbReference>
<dbReference type="GO" id="GO:0004479">
    <property type="term" value="F:methionyl-tRNA formyltransferase activity"/>
    <property type="evidence" value="ECO:0007669"/>
    <property type="project" value="UniProtKB-EC"/>
</dbReference>
<dbReference type="Pfam" id="PF00551">
    <property type="entry name" value="Formyl_trans_N"/>
    <property type="match status" value="1"/>
</dbReference>
<evidence type="ECO:0000259" key="1">
    <source>
        <dbReference type="Pfam" id="PF00551"/>
    </source>
</evidence>
<dbReference type="EMBL" id="CT573073">
    <property type="protein sequence ID" value="CAJ71368.1"/>
    <property type="molecule type" value="Genomic_DNA"/>
</dbReference>
<accession>Q1PVV8</accession>
<dbReference type="SUPFAM" id="SSF53328">
    <property type="entry name" value="Formyltransferase"/>
    <property type="match status" value="1"/>
</dbReference>
<dbReference type="InterPro" id="IPR002376">
    <property type="entry name" value="Formyl_transf_N"/>
</dbReference>
<feature type="domain" description="Formyl transferase C-terminal" evidence="2">
    <location>
        <begin position="207"/>
        <end position="285"/>
    </location>
</feature>